<gene>
    <name evidence="1" type="ORF">GGX14DRAFT_372386</name>
</gene>
<evidence type="ECO:0000313" key="2">
    <source>
        <dbReference type="Proteomes" id="UP001219525"/>
    </source>
</evidence>
<feature type="non-terminal residue" evidence="1">
    <location>
        <position position="1"/>
    </location>
</feature>
<evidence type="ECO:0008006" key="3">
    <source>
        <dbReference type="Google" id="ProtNLM"/>
    </source>
</evidence>
<organism evidence="1 2">
    <name type="scientific">Mycena pura</name>
    <dbReference type="NCBI Taxonomy" id="153505"/>
    <lineage>
        <taxon>Eukaryota</taxon>
        <taxon>Fungi</taxon>
        <taxon>Dikarya</taxon>
        <taxon>Basidiomycota</taxon>
        <taxon>Agaricomycotina</taxon>
        <taxon>Agaricomycetes</taxon>
        <taxon>Agaricomycetidae</taxon>
        <taxon>Agaricales</taxon>
        <taxon>Marasmiineae</taxon>
        <taxon>Mycenaceae</taxon>
        <taxon>Mycena</taxon>
    </lineage>
</organism>
<evidence type="ECO:0000313" key="1">
    <source>
        <dbReference type="EMBL" id="KAJ7200377.1"/>
    </source>
</evidence>
<accession>A0AAD6Y7B4</accession>
<dbReference type="EMBL" id="JARJCW010000063">
    <property type="protein sequence ID" value="KAJ7200377.1"/>
    <property type="molecule type" value="Genomic_DNA"/>
</dbReference>
<sequence>VDEAVGTDGKPKKTVTRYDPVKEQSLVLMEANVLQWACTFLTYTYSFIDNFMQSAGKKCPFDIPNLRFVHAGVAKVMGSRESQRGNRTGIAHAQSSIMTTYLVEELINLPEDHDIIKFISNAEAKPCENISDDEELVHVAAFLAFTQHVQYWKTDKMVYISDYQGMIFIVYWGLVLDSAYQDQLLFSRIRKS</sequence>
<name>A0AAD6Y7B4_9AGAR</name>
<keyword evidence="2" id="KW-1185">Reference proteome</keyword>
<proteinExistence type="predicted"/>
<dbReference type="AlphaFoldDB" id="A0AAD6Y7B4"/>
<comment type="caution">
    <text evidence="1">The sequence shown here is derived from an EMBL/GenBank/DDBJ whole genome shotgun (WGS) entry which is preliminary data.</text>
</comment>
<dbReference type="Proteomes" id="UP001219525">
    <property type="component" value="Unassembled WGS sequence"/>
</dbReference>
<reference evidence="1" key="1">
    <citation type="submission" date="2023-03" db="EMBL/GenBank/DDBJ databases">
        <title>Massive genome expansion in bonnet fungi (Mycena s.s.) driven by repeated elements and novel gene families across ecological guilds.</title>
        <authorList>
            <consortium name="Lawrence Berkeley National Laboratory"/>
            <person name="Harder C.B."/>
            <person name="Miyauchi S."/>
            <person name="Viragh M."/>
            <person name="Kuo A."/>
            <person name="Thoen E."/>
            <person name="Andreopoulos B."/>
            <person name="Lu D."/>
            <person name="Skrede I."/>
            <person name="Drula E."/>
            <person name="Henrissat B."/>
            <person name="Morin E."/>
            <person name="Kohler A."/>
            <person name="Barry K."/>
            <person name="LaButti K."/>
            <person name="Morin E."/>
            <person name="Salamov A."/>
            <person name="Lipzen A."/>
            <person name="Mereny Z."/>
            <person name="Hegedus B."/>
            <person name="Baldrian P."/>
            <person name="Stursova M."/>
            <person name="Weitz H."/>
            <person name="Taylor A."/>
            <person name="Grigoriev I.V."/>
            <person name="Nagy L.G."/>
            <person name="Martin F."/>
            <person name="Kauserud H."/>
        </authorList>
    </citation>
    <scope>NUCLEOTIDE SEQUENCE</scope>
    <source>
        <strain evidence="1">9144</strain>
    </source>
</reference>
<protein>
    <recommendedName>
        <fullName evidence="3">Alpha-type protein kinase domain-containing protein</fullName>
    </recommendedName>
</protein>